<feature type="compositionally biased region" description="Pro residues" evidence="1">
    <location>
        <begin position="53"/>
        <end position="65"/>
    </location>
</feature>
<dbReference type="EMBL" id="BSYO01000028">
    <property type="protein sequence ID" value="GMH24795.1"/>
    <property type="molecule type" value="Genomic_DNA"/>
</dbReference>
<keyword evidence="3" id="KW-1185">Reference proteome</keyword>
<feature type="compositionally biased region" description="Low complexity" evidence="1">
    <location>
        <begin position="12"/>
        <end position="52"/>
    </location>
</feature>
<accession>A0AAD3Y280</accession>
<dbReference type="AlphaFoldDB" id="A0AAD3Y280"/>
<evidence type="ECO:0000256" key="1">
    <source>
        <dbReference type="SAM" id="MobiDB-lite"/>
    </source>
</evidence>
<evidence type="ECO:0000313" key="2">
    <source>
        <dbReference type="EMBL" id="GMH24795.1"/>
    </source>
</evidence>
<feature type="region of interest" description="Disordered" evidence="1">
    <location>
        <begin position="1"/>
        <end position="96"/>
    </location>
</feature>
<comment type="caution">
    <text evidence="2">The sequence shown here is derived from an EMBL/GenBank/DDBJ whole genome shotgun (WGS) entry which is preliminary data.</text>
</comment>
<protein>
    <submittedName>
        <fullName evidence="2">Uncharacterized protein</fullName>
    </submittedName>
</protein>
<proteinExistence type="predicted"/>
<gene>
    <name evidence="2" type="ORF">Nepgr_026638</name>
</gene>
<feature type="region of interest" description="Disordered" evidence="1">
    <location>
        <begin position="187"/>
        <end position="226"/>
    </location>
</feature>
<evidence type="ECO:0000313" key="3">
    <source>
        <dbReference type="Proteomes" id="UP001279734"/>
    </source>
</evidence>
<reference evidence="2" key="1">
    <citation type="submission" date="2023-05" db="EMBL/GenBank/DDBJ databases">
        <title>Nepenthes gracilis genome sequencing.</title>
        <authorList>
            <person name="Fukushima K."/>
        </authorList>
    </citation>
    <scope>NUCLEOTIDE SEQUENCE</scope>
    <source>
        <strain evidence="2">SING2019-196</strain>
    </source>
</reference>
<name>A0AAD3Y280_NEPGR</name>
<organism evidence="2 3">
    <name type="scientific">Nepenthes gracilis</name>
    <name type="common">Slender pitcher plant</name>
    <dbReference type="NCBI Taxonomy" id="150966"/>
    <lineage>
        <taxon>Eukaryota</taxon>
        <taxon>Viridiplantae</taxon>
        <taxon>Streptophyta</taxon>
        <taxon>Embryophyta</taxon>
        <taxon>Tracheophyta</taxon>
        <taxon>Spermatophyta</taxon>
        <taxon>Magnoliopsida</taxon>
        <taxon>eudicotyledons</taxon>
        <taxon>Gunneridae</taxon>
        <taxon>Pentapetalae</taxon>
        <taxon>Caryophyllales</taxon>
        <taxon>Nepenthaceae</taxon>
        <taxon>Nepenthes</taxon>
    </lineage>
</organism>
<dbReference type="Proteomes" id="UP001279734">
    <property type="component" value="Unassembled WGS sequence"/>
</dbReference>
<sequence>MAPVVNPLARRSISPSTPLSLDSPLLLRPAPSSPRLPRIATPWPQAASASSPPSHPSSPPPPLSDFPPLSGARSPPAPSSPQSLTPGSVIPGGALNTRSNLSSLPAAGARDGTFLDTVKAQECLSLSPLVVSTPEAEARATADGMMLPSTSVGDSVYSTGCLPCAVGPSSDLRNRLSLIGSAPISGGPVKPSSVVDDANSPDGLPGQCTGDLEPGRPVDSRQPAALGSTLKSGSWASIVKKRAFGGRKSWILDMESTAGDIESVQTGSGLGPLKLWYTGMLQGSNVAVARGYGAEIQCSWLLCEDPSKADLGFWVAGWGWCIAGPGMRRECMVTLELEQAGLKSAMFAGLFDHFIDLAAVLSCRVDFIVGLKFYLDDGHALLCLPLSR</sequence>
<feature type="compositionally biased region" description="Low complexity" evidence="1">
    <location>
        <begin position="66"/>
        <end position="86"/>
    </location>
</feature>